<dbReference type="EMBL" id="JAVRJZ010000015">
    <property type="protein sequence ID" value="KAK2712112.1"/>
    <property type="molecule type" value="Genomic_DNA"/>
</dbReference>
<accession>A0AA88HWC7</accession>
<dbReference type="InterPro" id="IPR000477">
    <property type="entry name" value="RT_dom"/>
</dbReference>
<dbReference type="PANTHER" id="PTHR47027:SF20">
    <property type="entry name" value="REVERSE TRANSCRIPTASE-LIKE PROTEIN WITH RNA-DIRECTED DNA POLYMERASE DOMAIN"/>
    <property type="match status" value="1"/>
</dbReference>
<reference evidence="2" key="1">
    <citation type="submission" date="2023-07" db="EMBL/GenBank/DDBJ databases">
        <title>Chromosome-level genome assembly of Artemia franciscana.</title>
        <authorList>
            <person name="Jo E."/>
        </authorList>
    </citation>
    <scope>NUCLEOTIDE SEQUENCE</scope>
    <source>
        <tissue evidence="2">Whole body</tissue>
    </source>
</reference>
<evidence type="ECO:0000313" key="2">
    <source>
        <dbReference type="EMBL" id="KAK2712112.1"/>
    </source>
</evidence>
<proteinExistence type="predicted"/>
<evidence type="ECO:0000313" key="3">
    <source>
        <dbReference type="Proteomes" id="UP001187531"/>
    </source>
</evidence>
<protein>
    <recommendedName>
        <fullName evidence="1">Reverse transcriptase domain-containing protein</fullName>
    </recommendedName>
</protein>
<dbReference type="PROSITE" id="PS50878">
    <property type="entry name" value="RT_POL"/>
    <property type="match status" value="1"/>
</dbReference>
<evidence type="ECO:0000259" key="1">
    <source>
        <dbReference type="PROSITE" id="PS50878"/>
    </source>
</evidence>
<feature type="domain" description="Reverse transcriptase" evidence="1">
    <location>
        <begin position="1"/>
        <end position="82"/>
    </location>
</feature>
<gene>
    <name evidence="2" type="ORF">QYM36_010965</name>
</gene>
<comment type="caution">
    <text evidence="2">The sequence shown here is derived from an EMBL/GenBank/DDBJ whole genome shotgun (WGS) entry which is preliminary data.</text>
</comment>
<dbReference type="AlphaFoldDB" id="A0AA88HWC7"/>
<dbReference type="PANTHER" id="PTHR47027">
    <property type="entry name" value="REVERSE TRANSCRIPTASE DOMAIN-CONTAINING PROTEIN"/>
    <property type="match status" value="1"/>
</dbReference>
<organism evidence="2 3">
    <name type="scientific">Artemia franciscana</name>
    <name type="common">Brine shrimp</name>
    <name type="synonym">Artemia sanfranciscana</name>
    <dbReference type="NCBI Taxonomy" id="6661"/>
    <lineage>
        <taxon>Eukaryota</taxon>
        <taxon>Metazoa</taxon>
        <taxon>Ecdysozoa</taxon>
        <taxon>Arthropoda</taxon>
        <taxon>Crustacea</taxon>
        <taxon>Branchiopoda</taxon>
        <taxon>Anostraca</taxon>
        <taxon>Artemiidae</taxon>
        <taxon>Artemia</taxon>
    </lineage>
</organism>
<keyword evidence="3" id="KW-1185">Reference proteome</keyword>
<name>A0AA88HWC7_ARTSF</name>
<sequence>MYESTKAVLGNKTILALLLADDMAVVAKTARELQILIDQMAEYLESKKLRLNLRKTEIMIFNKGGRRNLVENEKFRFKGQEVKNYWRKDGPQPFKTILALLLTDDMAVVAKTARELQILIDQMAEYLESKKLRLNLRKTEIIIFNKGGRRNLVENEKFWFKGQEVKVVEKAKYLEFTLTPNCSWKEHLSKMSKLAKAAVGAILLRSECDEVNEVNRKLMRNECGNDESGAGNGIGNTGLIGAPGPLGLTIRANIENETEGRLKCVVVGCGRSIISASGLGQQMWHQHPVLYNEIFVRLKRAQRKDDNLRCVTHMEMEHGDLVNINQCIVSRVTGRTD</sequence>
<dbReference type="Proteomes" id="UP001187531">
    <property type="component" value="Unassembled WGS sequence"/>
</dbReference>